<gene>
    <name evidence="7" type="ORF">QQX98_012695</name>
</gene>
<proteinExistence type="predicted"/>
<reference evidence="7 8" key="1">
    <citation type="journal article" date="2025" name="Microbiol. Resour. Announc.">
        <title>Draft genome sequences for Neonectria magnoliae and Neonectria punicea, canker pathogens of Liriodendron tulipifera and Acer saccharum in West Virginia.</title>
        <authorList>
            <person name="Petronek H.M."/>
            <person name="Kasson M.T."/>
            <person name="Metheny A.M."/>
            <person name="Stauder C.M."/>
            <person name="Lovett B."/>
            <person name="Lynch S.C."/>
            <person name="Garnas J.R."/>
            <person name="Kasson L.R."/>
            <person name="Stajich J.E."/>
        </authorList>
    </citation>
    <scope>NUCLEOTIDE SEQUENCE [LARGE SCALE GENOMIC DNA]</scope>
    <source>
        <strain evidence="7 8">NRRL 64653</strain>
    </source>
</reference>
<comment type="caution">
    <text evidence="7">The sequence shown here is derived from an EMBL/GenBank/DDBJ whole genome shotgun (WGS) entry which is preliminary data.</text>
</comment>
<organism evidence="7 8">
    <name type="scientific">Neonectria punicea</name>
    <dbReference type="NCBI Taxonomy" id="979145"/>
    <lineage>
        <taxon>Eukaryota</taxon>
        <taxon>Fungi</taxon>
        <taxon>Dikarya</taxon>
        <taxon>Ascomycota</taxon>
        <taxon>Pezizomycotina</taxon>
        <taxon>Sordariomycetes</taxon>
        <taxon>Hypocreomycetidae</taxon>
        <taxon>Hypocreales</taxon>
        <taxon>Nectriaceae</taxon>
        <taxon>Neonectria</taxon>
    </lineage>
</organism>
<sequence length="222" mass="24412">TFYVRGVPLDWDADRLQSFLAADESSAGSIVQSLAYEIHGLSNTATVAFQNTPLPAQKSRTGQKRVLLPRTTENQPARDQYLTLDDGFLGIITLYAPPLEDHKVDVIAVSGLGGHAFGSFKERGGDYMWLRDALPYDLTWEDTDNPMARVMVYGYESRVAQSKSMQNLEDLATSFHNSLLALASAATTRPIILIAHSLGGLIVKQTLILLSKSKNEDDVKLL</sequence>
<keyword evidence="4" id="KW-0256">Endoplasmic reticulum</keyword>
<keyword evidence="6" id="KW-0472">Membrane</keyword>
<evidence type="ECO:0000256" key="3">
    <source>
        <dbReference type="ARBA" id="ARBA00004370"/>
    </source>
</evidence>
<name>A0ABR1GIG9_9HYPO</name>
<evidence type="ECO:0000256" key="5">
    <source>
        <dbReference type="ARBA" id="ARBA00023128"/>
    </source>
</evidence>
<dbReference type="InterPro" id="IPR052374">
    <property type="entry name" value="SERAC1"/>
</dbReference>
<comment type="subcellular location">
    <subcellularLocation>
        <location evidence="2">Endoplasmic reticulum</location>
    </subcellularLocation>
    <subcellularLocation>
        <location evidence="3">Membrane</location>
    </subcellularLocation>
    <subcellularLocation>
        <location evidence="1">Mitochondrion</location>
    </subcellularLocation>
</comment>
<dbReference type="PANTHER" id="PTHR48182:SF2">
    <property type="entry name" value="PROTEIN SERAC1"/>
    <property type="match status" value="1"/>
</dbReference>
<evidence type="ECO:0000256" key="6">
    <source>
        <dbReference type="ARBA" id="ARBA00023136"/>
    </source>
</evidence>
<evidence type="ECO:0000313" key="8">
    <source>
        <dbReference type="Proteomes" id="UP001498476"/>
    </source>
</evidence>
<keyword evidence="5" id="KW-0496">Mitochondrion</keyword>
<dbReference type="Proteomes" id="UP001498476">
    <property type="component" value="Unassembled WGS sequence"/>
</dbReference>
<dbReference type="InterPro" id="IPR029058">
    <property type="entry name" value="AB_hydrolase_fold"/>
</dbReference>
<feature type="non-terminal residue" evidence="7">
    <location>
        <position position="1"/>
    </location>
</feature>
<evidence type="ECO:0000256" key="2">
    <source>
        <dbReference type="ARBA" id="ARBA00004240"/>
    </source>
</evidence>
<keyword evidence="8" id="KW-1185">Reference proteome</keyword>
<evidence type="ECO:0000256" key="4">
    <source>
        <dbReference type="ARBA" id="ARBA00022824"/>
    </source>
</evidence>
<dbReference type="SUPFAM" id="SSF53474">
    <property type="entry name" value="alpha/beta-Hydrolases"/>
    <property type="match status" value="1"/>
</dbReference>
<evidence type="ECO:0000256" key="1">
    <source>
        <dbReference type="ARBA" id="ARBA00004173"/>
    </source>
</evidence>
<dbReference type="PANTHER" id="PTHR48182">
    <property type="entry name" value="PROTEIN SERAC1"/>
    <property type="match status" value="1"/>
</dbReference>
<evidence type="ECO:0008006" key="9">
    <source>
        <dbReference type="Google" id="ProtNLM"/>
    </source>
</evidence>
<protein>
    <recommendedName>
        <fullName evidence="9">DUF676 domain-containing protein</fullName>
    </recommendedName>
</protein>
<dbReference type="Gene3D" id="3.40.50.1820">
    <property type="entry name" value="alpha/beta hydrolase"/>
    <property type="match status" value="1"/>
</dbReference>
<evidence type="ECO:0000313" key="7">
    <source>
        <dbReference type="EMBL" id="KAK7397941.1"/>
    </source>
</evidence>
<dbReference type="EMBL" id="JAZAVJ010000405">
    <property type="protein sequence ID" value="KAK7397941.1"/>
    <property type="molecule type" value="Genomic_DNA"/>
</dbReference>
<accession>A0ABR1GIG9</accession>